<accession>A0A6J7X0J4</accession>
<name>A0A6J7X0J4_9CAUD</name>
<keyword evidence="2" id="KW-0378">Hydrolase</keyword>
<feature type="domain" description="Cell wall hydrolase SleB" evidence="1">
    <location>
        <begin position="24"/>
        <end position="121"/>
    </location>
</feature>
<organism evidence="2">
    <name type="scientific">uncultured Caudovirales phage</name>
    <dbReference type="NCBI Taxonomy" id="2100421"/>
    <lineage>
        <taxon>Viruses</taxon>
        <taxon>Duplodnaviria</taxon>
        <taxon>Heunggongvirae</taxon>
        <taxon>Uroviricota</taxon>
        <taxon>Caudoviricetes</taxon>
        <taxon>Peduoviridae</taxon>
        <taxon>Maltschvirus</taxon>
        <taxon>Maltschvirus maltsch</taxon>
    </lineage>
</organism>
<evidence type="ECO:0000259" key="1">
    <source>
        <dbReference type="Pfam" id="PF07486"/>
    </source>
</evidence>
<reference evidence="2" key="1">
    <citation type="submission" date="2020-05" db="EMBL/GenBank/DDBJ databases">
        <authorList>
            <person name="Chiriac C."/>
            <person name="Salcher M."/>
            <person name="Ghai R."/>
            <person name="Kavagutti S V."/>
        </authorList>
    </citation>
    <scope>NUCLEOTIDE SEQUENCE</scope>
</reference>
<protein>
    <submittedName>
        <fullName evidence="2">Cell wall hydrolase, SleB</fullName>
    </submittedName>
</protein>
<dbReference type="Gene3D" id="1.10.10.2520">
    <property type="entry name" value="Cell wall hydrolase SleB, domain 1"/>
    <property type="match status" value="1"/>
</dbReference>
<dbReference type="InterPro" id="IPR011105">
    <property type="entry name" value="Cell_wall_hydrolase_SleB"/>
</dbReference>
<dbReference type="GO" id="GO:0016787">
    <property type="term" value="F:hydrolase activity"/>
    <property type="evidence" value="ECO:0007669"/>
    <property type="project" value="UniProtKB-KW"/>
</dbReference>
<dbReference type="EMBL" id="LR798315">
    <property type="protein sequence ID" value="CAB5222675.1"/>
    <property type="molecule type" value="Genomic_DNA"/>
</dbReference>
<proteinExistence type="predicted"/>
<evidence type="ECO:0000313" key="2">
    <source>
        <dbReference type="EMBL" id="CAB5222675.1"/>
    </source>
</evidence>
<dbReference type="Pfam" id="PF07486">
    <property type="entry name" value="Hydrolase_2"/>
    <property type="match status" value="1"/>
</dbReference>
<dbReference type="InterPro" id="IPR042047">
    <property type="entry name" value="SleB_dom1"/>
</dbReference>
<gene>
    <name evidence="2" type="ORF">UFOVP369_24</name>
</gene>
<sequence>MLTPSFCLALILYGEAGTQTEIVQNAVGYVVMNRAKYNPDKVCKVTHKPGAFHYITQLNQGVKKYPSELVLAQYRHKAYRIIHNYASNPIGDANYFHDTSISKPKYWKVTYVAKYDKMIFYKGDYNGR</sequence>